<name>A0A3G1A6P8_9CREN</name>
<evidence type="ECO:0000256" key="2">
    <source>
        <dbReference type="SAM" id="Phobius"/>
    </source>
</evidence>
<feature type="region of interest" description="Disordered" evidence="1">
    <location>
        <begin position="1"/>
        <end position="27"/>
    </location>
</feature>
<evidence type="ECO:0008006" key="5">
    <source>
        <dbReference type="Google" id="ProtNLM"/>
    </source>
</evidence>
<reference evidence="4" key="1">
    <citation type="book" date="2010" name="EXTREMOPHILES" publisher="0:0-0">
        <title>Complete genome sequences of ten hyperthermophilic archaea reveal their metabolic capabilities and possible ecological roles.</title>
        <editorList>
            <person name="?"/>
        </editorList>
        <authorList>
            <person name="Ravin N.V."/>
            <person name="Mardanov A.V."/>
            <person name="Bonch-Osmolovskaya E.A."/>
            <person name="Skryabin K.G."/>
        </authorList>
    </citation>
    <scope>NUCLEOTIDE SEQUENCE [LARGE SCALE GENOMIC DNA]</scope>
    <source>
        <strain evidence="4">1505</strain>
    </source>
</reference>
<evidence type="ECO:0000313" key="4">
    <source>
        <dbReference type="Proteomes" id="UP000266720"/>
    </source>
</evidence>
<keyword evidence="2" id="KW-0472">Membrane</keyword>
<dbReference type="AlphaFoldDB" id="A0A3G1A6P8"/>
<dbReference type="GeneID" id="25407018"/>
<feature type="transmembrane region" description="Helical" evidence="2">
    <location>
        <begin position="38"/>
        <end position="58"/>
    </location>
</feature>
<protein>
    <recommendedName>
        <fullName evidence="5">Zinc ribbon domain-containing protein</fullName>
    </recommendedName>
</protein>
<keyword evidence="2" id="KW-0812">Transmembrane</keyword>
<organism evidence="3 4">
    <name type="scientific">Thermofilum adornatum 1505</name>
    <dbReference type="NCBI Taxonomy" id="697581"/>
    <lineage>
        <taxon>Archaea</taxon>
        <taxon>Thermoproteota</taxon>
        <taxon>Thermoprotei</taxon>
        <taxon>Thermofilales</taxon>
        <taxon>Thermofilaceae</taxon>
        <taxon>Thermofilum</taxon>
    </lineage>
</organism>
<feature type="transmembrane region" description="Helical" evidence="2">
    <location>
        <begin position="64"/>
        <end position="86"/>
    </location>
</feature>
<dbReference type="EMBL" id="CP007493">
    <property type="protein sequence ID" value="AJB42656.1"/>
    <property type="molecule type" value="Genomic_DNA"/>
</dbReference>
<dbReference type="RefSeq" id="WP_052887157.1">
    <property type="nucleotide sequence ID" value="NZ_CP007493.1"/>
</dbReference>
<proteinExistence type="predicted"/>
<evidence type="ECO:0000313" key="3">
    <source>
        <dbReference type="EMBL" id="AJB42656.1"/>
    </source>
</evidence>
<dbReference type="Proteomes" id="UP000266720">
    <property type="component" value="Chromosome"/>
</dbReference>
<evidence type="ECO:0000256" key="1">
    <source>
        <dbReference type="SAM" id="MobiDB-lite"/>
    </source>
</evidence>
<keyword evidence="2" id="KW-1133">Transmembrane helix</keyword>
<accession>A0A3G1A6P8</accession>
<gene>
    <name evidence="3" type="ORF">TCARB_1616</name>
</gene>
<dbReference type="STRING" id="697581.TCARB_1616"/>
<sequence>MPLKIPARNSKQNPREPNPAKIRPELSPEKLREEAKKYLYISLGVTGSVLISGILVYLFLGQNILFLLASIGAEIPVALVSTYLVIDRTVRAYTLKLKQLYEVLYKTPTKETIIQQPQAPLQAAPLVQPSPVVVRPPPTTPQRKYEAPPVEQPLIEQPRRAPMQPVRQEPVQVVVPVEPKQEQILEAGQDSIKRCPHCGRELPYGDLHIICPYCGKYLR</sequence>
<dbReference type="KEGG" id="tcb:TCARB_1616"/>